<reference evidence="1 2" key="1">
    <citation type="journal article" date="2014" name="J. Biotechnol.">
        <title>Complete genome sequence of the actinobacterium Amycolatopsis japonica MG417-CF17(T) (=DSM 44213T) producing (S,S)-N,N'-ethylenediaminedisuccinic acid.</title>
        <authorList>
            <person name="Stegmann E."/>
            <person name="Albersmeier A."/>
            <person name="Spohn M."/>
            <person name="Gert H."/>
            <person name="Weber T."/>
            <person name="Wohlleben W."/>
            <person name="Kalinowski J."/>
            <person name="Ruckert C."/>
        </authorList>
    </citation>
    <scope>NUCLEOTIDE SEQUENCE [LARGE SCALE GENOMIC DNA]</scope>
    <source>
        <strain evidence="2">MG417-CF17 (DSM 44213)</strain>
    </source>
</reference>
<dbReference type="EMBL" id="CP008953">
    <property type="protein sequence ID" value="AIG76010.1"/>
    <property type="molecule type" value="Genomic_DNA"/>
</dbReference>
<gene>
    <name evidence="1" type="ORF">AJAP_15685</name>
</gene>
<dbReference type="AlphaFoldDB" id="A0A075V0F0"/>
<dbReference type="HOGENOM" id="CLU_675507_0_0_11"/>
<name>A0A075V0F0_9PSEU</name>
<dbReference type="KEGG" id="aja:AJAP_15685"/>
<protein>
    <submittedName>
        <fullName evidence="1">Uncharacterized protein</fullName>
    </submittedName>
</protein>
<evidence type="ECO:0000313" key="2">
    <source>
        <dbReference type="Proteomes" id="UP000028492"/>
    </source>
</evidence>
<organism evidence="1 2">
    <name type="scientific">Amycolatopsis japonica</name>
    <dbReference type="NCBI Taxonomy" id="208439"/>
    <lineage>
        <taxon>Bacteria</taxon>
        <taxon>Bacillati</taxon>
        <taxon>Actinomycetota</taxon>
        <taxon>Actinomycetes</taxon>
        <taxon>Pseudonocardiales</taxon>
        <taxon>Pseudonocardiaceae</taxon>
        <taxon>Amycolatopsis</taxon>
        <taxon>Amycolatopsis japonica group</taxon>
    </lineage>
</organism>
<dbReference type="Proteomes" id="UP000028492">
    <property type="component" value="Chromosome"/>
</dbReference>
<dbReference type="STRING" id="208439.AJAP_15685"/>
<dbReference type="RefSeq" id="WP_038512131.1">
    <property type="nucleotide sequence ID" value="NZ_CP008953.1"/>
</dbReference>
<evidence type="ECO:0000313" key="1">
    <source>
        <dbReference type="EMBL" id="AIG76010.1"/>
    </source>
</evidence>
<accession>A0A075V0F0</accession>
<keyword evidence="2" id="KW-1185">Reference proteome</keyword>
<sequence length="407" mass="44206">MGQGFSVETAAVRALGDLVLRAGAGADSYRQWFDRLLGAGAGFDTERGEGFLAAAWPKLDLWQRTALSQSRFAADLAASGGHELRCVAHWYGVVDARAAELLDRLNPEPDAARVPADEVRDPVGAASFRDAVPVGYGGPDPEAVTDPAWWPVKAEQERQELLDLGGSLGDVAEVIKILTGSDKDFITMIADLLVGDWTVLQEQAVLYNDAATGLENIAANIDQGRFGIQEVWAGEAADRAKNWLAAYRACVLQLAQYFRGACRAIQALAKLAYHLMQEIRHGYSSTIDIVLMILTKGRKLGLERGLRVVDVISEVLDEIGRGGKIAKIVEDREIRDIIHLILSFDEVVGAIQTLISAALGLAHSFAGQKTLDELLEATIAMGEPPQWPEDYEHRDAECPAKGKRVLL</sequence>
<proteinExistence type="predicted"/>